<proteinExistence type="predicted"/>
<gene>
    <name evidence="2" type="ORF">E1963_15165</name>
</gene>
<evidence type="ECO:0000313" key="3">
    <source>
        <dbReference type="Proteomes" id="UP000295710"/>
    </source>
</evidence>
<keyword evidence="1" id="KW-0732">Signal</keyword>
<sequence>MKKKLLSVLLVISMTASALLTGCGGQSADEYLGEQITAMKKDKTDRFSTLLDDQLAELLDVNMYVLTFPDELREPYLKFLQTAFNSVGFEVASADKKDNGNYKVQVTFTPLDVAKTTQETNEAYTEAMQGTNLAEESGALLEKASDAVKKNPEYGVETTTELEVKKKGDSYSVSDKEYEKLMSASLVNCMAPYDAVCNILNARDLLQAYLDASFKGEFTQYMKHTGKTEEEAQAWYEADGTFDPPSDLSSQYQERCSAAYKNILKQCNYSVGIPHKVDNLFNYTADVSVTPNNSVKQAYEEFSARSFYSIEEASAAYVEIFEKYAASPAYGEETTMTVELSLSSILASQEAGSDLYKLGEAICPVPQ</sequence>
<reference evidence="2 3" key="1">
    <citation type="journal article" date="2016" name="Nat. Microbiol.">
        <title>The Mouse Intestinal Bacterial Collection (miBC) provides host-specific insight into cultured diversity and functional potential of the gut microbiota.</title>
        <authorList>
            <person name="Lagkouvardos I."/>
            <person name="Pukall R."/>
            <person name="Abt B."/>
            <person name="Foesel B.U."/>
            <person name="Meier-Kolthoff J.P."/>
            <person name="Kumar N."/>
            <person name="Bresciani A."/>
            <person name="Martinez I."/>
            <person name="Just S."/>
            <person name="Ziegler C."/>
            <person name="Brugiroux S."/>
            <person name="Garzetti D."/>
            <person name="Wenning M."/>
            <person name="Bui T.P."/>
            <person name="Wang J."/>
            <person name="Hugenholtz F."/>
            <person name="Plugge C.M."/>
            <person name="Peterson D.A."/>
            <person name="Hornef M.W."/>
            <person name="Baines J.F."/>
            <person name="Smidt H."/>
            <person name="Walter J."/>
            <person name="Kristiansen K."/>
            <person name="Nielsen H.B."/>
            <person name="Haller D."/>
            <person name="Overmann J."/>
            <person name="Stecher B."/>
            <person name="Clavel T."/>
        </authorList>
    </citation>
    <scope>NUCLEOTIDE SEQUENCE [LARGE SCALE GENOMIC DNA]</scope>
    <source>
        <strain evidence="2 3">DSM 28560</strain>
    </source>
</reference>
<keyword evidence="3" id="KW-1185">Reference proteome</keyword>
<accession>A0A4R4FDJ5</accession>
<feature type="chain" id="PRO_5039714491" description="DUF5105 domain-containing protein" evidence="1">
    <location>
        <begin position="19"/>
        <end position="367"/>
    </location>
</feature>
<name>A0A4R4FDJ5_9FIRM</name>
<dbReference type="AlphaFoldDB" id="A0A4R4FDJ5"/>
<evidence type="ECO:0000313" key="2">
    <source>
        <dbReference type="EMBL" id="TDA20793.1"/>
    </source>
</evidence>
<organism evidence="2 3">
    <name type="scientific">Extibacter muris</name>
    <dbReference type="NCBI Taxonomy" id="1796622"/>
    <lineage>
        <taxon>Bacteria</taxon>
        <taxon>Bacillati</taxon>
        <taxon>Bacillota</taxon>
        <taxon>Clostridia</taxon>
        <taxon>Lachnospirales</taxon>
        <taxon>Lachnospiraceae</taxon>
        <taxon>Extibacter</taxon>
    </lineage>
</organism>
<evidence type="ECO:0008006" key="4">
    <source>
        <dbReference type="Google" id="ProtNLM"/>
    </source>
</evidence>
<dbReference type="Proteomes" id="UP000295710">
    <property type="component" value="Unassembled WGS sequence"/>
</dbReference>
<evidence type="ECO:0000256" key="1">
    <source>
        <dbReference type="SAM" id="SignalP"/>
    </source>
</evidence>
<dbReference type="RefSeq" id="WP_132279711.1">
    <property type="nucleotide sequence ID" value="NZ_JAOBST010000015.1"/>
</dbReference>
<protein>
    <recommendedName>
        <fullName evidence="4">DUF5105 domain-containing protein</fullName>
    </recommendedName>
</protein>
<dbReference type="PROSITE" id="PS51257">
    <property type="entry name" value="PROKAR_LIPOPROTEIN"/>
    <property type="match status" value="1"/>
</dbReference>
<dbReference type="EMBL" id="SMMX01000015">
    <property type="protein sequence ID" value="TDA20793.1"/>
    <property type="molecule type" value="Genomic_DNA"/>
</dbReference>
<comment type="caution">
    <text evidence="2">The sequence shown here is derived from an EMBL/GenBank/DDBJ whole genome shotgun (WGS) entry which is preliminary data.</text>
</comment>
<feature type="signal peptide" evidence="1">
    <location>
        <begin position="1"/>
        <end position="18"/>
    </location>
</feature>